<reference evidence="8 9" key="1">
    <citation type="submission" date="2024-08" db="EMBL/GenBank/DDBJ databases">
        <authorList>
            <person name="Lu H."/>
        </authorList>
    </citation>
    <scope>NUCLEOTIDE SEQUENCE [LARGE SCALE GENOMIC DNA]</scope>
    <source>
        <strain evidence="8 9">LYH14W</strain>
    </source>
</reference>
<protein>
    <submittedName>
        <fullName evidence="8">GH36-type glycosyl hydrolase domain-containing protein</fullName>
    </submittedName>
</protein>
<evidence type="ECO:0000259" key="6">
    <source>
        <dbReference type="Pfam" id="PF10091"/>
    </source>
</evidence>
<keyword evidence="3" id="KW-1133">Transmembrane helix</keyword>
<dbReference type="InterPro" id="IPR037018">
    <property type="entry name" value="GH65_N"/>
</dbReference>
<dbReference type="InterPro" id="IPR005194">
    <property type="entry name" value="Glyco_hydro_65_C"/>
</dbReference>
<dbReference type="InterPro" id="IPR011013">
    <property type="entry name" value="Gal_mutarotase_sf_dom"/>
</dbReference>
<dbReference type="SMART" id="SM01068">
    <property type="entry name" value="CBM_X"/>
    <property type="match status" value="2"/>
</dbReference>
<organism evidence="8 9">
    <name type="scientific">Pelomonas parva</name>
    <dbReference type="NCBI Taxonomy" id="3299032"/>
    <lineage>
        <taxon>Bacteria</taxon>
        <taxon>Pseudomonadati</taxon>
        <taxon>Pseudomonadota</taxon>
        <taxon>Betaproteobacteria</taxon>
        <taxon>Burkholderiales</taxon>
        <taxon>Sphaerotilaceae</taxon>
        <taxon>Roseateles</taxon>
    </lineage>
</organism>
<sequence>MSELPPAPPAPLPQDLTPGGAAVGFLRVATGPEAAALPVRAVQFGAERFAEHGRSLAAAQRVDDDRSKPRPFFPRLKSNLQVWSAALEVLAEHGLQADTDPAHAWLLDNARLVQQQLDEVLHDLPRSYFQRLPRLADEPLQGLPRVYGVAWAWVAHADSSLDMAVMCHFLAGHHEAQPLTLRELWALPSTLRVVLVENLRRLAERAAWRHLGRRAAQALFETLPHASADAVRRQLADWQARWPADPAIQALALRLHDRLVDRTLGQPDEEQGPDSAWAAARSWVNGLVPDPAAAQAAEQTESAADHQSIRNAIGSLRRLGAADWASCFDAVHPALKALNQIDVYRQEQESTQNRAMHCIEAMSARHGVPEADLAQVLHRLCNDPGWGPDAAERAPLHWLIGRGRAQLLNELHIKDRWPERASAVLRRHRTFIYLASLCLLSIAAMALLLAVGLPADTGWPMAMAAALLAALPASEAIVALANRLISESSRPLRLPRLAWPGGIPPEARTLVVIPCMLTRPKGIRALLAQLERHHLANLEAEAQFALLSDYADAKAEHLPQDTALLAQARAGIAALNQRYGLSCGGLPRFLLLHRERRWSETEQHWIGWERKRGKIEALVALLAADPATLATVALPDRFVDLGELSTPAPAIRHLVSLDSDTALPPGALRELVAIAAHPLNRPRVETSARGAVTVVHGHGMLQPRIATPLATAAGSSTVHGTWFHSLFAGQPGLDPYSNAASEVYQDLFEEGSATGKGLIDVQAAAQVLAHRLPEGQVLSHDLLEGSLMRCAGVSDVVLVEAAPMHADVAASRIHRWTRGDWQLLPFINEPRRWGLRGIHVWKMLDNLRRSLVAPAALLLLVTSWLGLGLTPGWALTAVAAAFGAGPLMGALAACAPARDRISLPRFYRQAGIELGRAVGGTAWHLAMLPAATWLQLDAITRALWRQQVTRRGLLEWTTADAAEAAARTDWRSLLSQHRRLSFATGVLATLLVNADFLGAPVPWHIALPLLAAWLLSPLWIALASRPRAKPRREAIDDDERHYLLGVARDTWRWFERWVTKDDNDLPPDNVQFDPDVAIAHRTSPTNIGLYLLSACCAREFGWLHNVGLAERIGRTLDTLDKLPKHRGHLYNWMDTQRLAVLEPHYVSAVDSGNLCAHLLVVAAACEGFARGEDGMAPPPDVAEALNAVAARARALALAHDFRWLYDPQRRLLHIGAIAPPYVEHGDERLDQNHYDLLASEARLTSLVAIAKGDLPAAHWGALGRPFFSRGPVTGLKSWSGSMFEMLMPSLVLDEPAGSALEEAARATVVEQIRAGKARGLPWGVSESAYAKRDASLAYQYGPQGTAALALRDTPPEEIVIAPYASLMATMVMPRAAVANLRHLQALGARHELGFMEALDYTASRQPEVASDADEMDSRAGPRFQRIGTAMSHHQGMALVALTEVLCGGAPQRWADAEPRLSAVRWLLHERAPHEVPPLKEPPATPTRTAPRQAHISLVVPDTRGRALPATAWLGQGRLSSMLREHGGGALMFGEPGQQVLLNRWHDDLSQDLLGHHLHLRDLDTPWPATAEGSWRGGPEVSPWRSLTLRPTPGPQWRYSARLHPASAQFTAEGEQLHSHTEVWVAVEDDVELRRITLRNLSDRERRVALVSSFEPVLAPARADLAHPAFGKLFLQAHWAPDQRALHWQRLPRGHKEAPLHAVHALVGLEMEGGARLDRLQAGTDRAHWLARGGRPGQPGGAIARADGKALLASQVPGLSSEAGALDTGNDPISLLHLALHIPPGARITLTLATAAAPEAQTLNHVLDKLAQPALRERTLMLAHTMAGVRTQGAGLAPGAWRAGLALQTLLTSQGPRDGVPALEGHYQRDALWRHGISGDVPIILIRVADTTGVLMVRELCALLQAQGSPLTVDIVALDAEPASYLAPVSRALRSLAEQQQRGRARLHVLADGAVQQDTRFALNLLARVRWFADGRPLAQQLERITQPHEQAAKARRAALATHVLWKAAEPGATQPAHDFDTASSACRFELAPQSQPPRPWVNVIANEQFGCQVSERGAGMAWAGNSRLHQITPWSNDALLDSPGEWLILHCLDSGCAWLLGRASAHQPVAHLPGATAMAFTLPGMVVRLRWTVDAQAAVRQCQVELHAAPGTAPRRLRLLAAAQWQLGMDSSARRSVVTRIEAPSTAAADAPTLVLATQADGLNGFGGHTAWLALRPTRGGDQTPDQVDALAEDHALWPWPHEAGFAADLNPPRLWSAAVEASGDRRLLFDDEGRLVMPHALDGQAGPGTDAAALLAVPLRLEAGHAWHATVLLGHAPSLNEARELAQAAWQVDPLQRLAAQRQVWRNLSAPVQVATPDAGFDALVNHWLPTQVLACRIWGRAGFFQAGGAFGFRDQLQDAMSLVQHAPERLAEQIRRHARRQFREGDVQHWWHEPAGAGVRTHFADDRLWLGLALALYTERTGDTALADEQLPFIDGKPVPEGAEDIYETPAITEETASLYEHAARSIDISLPVGAHGLPLFGTGDWNDGMNRVGAEGRGESVWMGFFLCAVIDALRPMAVARGEQARAETWKQARDKLSAALDANAWDGEWYRRGWFDDGSVLGTHTASECRIDLIVQAWAVLTGAGRPERAAQALDSAWRELHDRDAHLLRLLWPPLKDHQPEAGYIQAYPGGVRENGGQYNHAATWALMASAQLGQADRAWAAFTAISPAHRGAHGEVYGLEPFAVAGDIETARPHAGRGGWSWYTGAAGWLLRAAVESICGVRLSGGQLTVQPCLPPHWSQARVRLQVGGRSIDVLVQRAAANAGTPAGYRRLAPGTPLALNEATGDQRLWVPAPERAATLRAEPALVA</sequence>
<feature type="transmembrane region" description="Helical" evidence="3">
    <location>
        <begin position="851"/>
        <end position="867"/>
    </location>
</feature>
<dbReference type="EMBL" id="JBIGHV010000002">
    <property type="protein sequence ID" value="MFG6429392.1"/>
    <property type="molecule type" value="Genomic_DNA"/>
</dbReference>
<evidence type="ECO:0000259" key="4">
    <source>
        <dbReference type="Pfam" id="PF03633"/>
    </source>
</evidence>
<dbReference type="InterPro" id="IPR008928">
    <property type="entry name" value="6-hairpin_glycosidase_sf"/>
</dbReference>
<dbReference type="InterPro" id="IPR010383">
    <property type="entry name" value="Glyco_hydrolase_94_b-supersand"/>
</dbReference>
<evidence type="ECO:0000313" key="9">
    <source>
        <dbReference type="Proteomes" id="UP001606210"/>
    </source>
</evidence>
<feature type="transmembrane region" description="Helical" evidence="3">
    <location>
        <begin position="1005"/>
        <end position="1022"/>
    </location>
</feature>
<dbReference type="InterPro" id="IPR012341">
    <property type="entry name" value="6hp_glycosidase-like_sf"/>
</dbReference>
<feature type="domain" description="Glycosyl hydrolase 94 catalytic" evidence="7">
    <location>
        <begin position="2346"/>
        <end position="2766"/>
    </location>
</feature>
<dbReference type="Gene3D" id="2.70.98.40">
    <property type="entry name" value="Glycoside hydrolase, family 65, N-terminal domain"/>
    <property type="match status" value="2"/>
</dbReference>
<keyword evidence="8" id="KW-0378">Hydrolase</keyword>
<keyword evidence="2" id="KW-0808">Transferase</keyword>
<gene>
    <name evidence="8" type="ORF">ACG00Y_05690</name>
</gene>
<evidence type="ECO:0000256" key="2">
    <source>
        <dbReference type="ARBA" id="ARBA00022679"/>
    </source>
</evidence>
<name>A0ABW7EYG0_9BURK</name>
<evidence type="ECO:0000259" key="5">
    <source>
        <dbReference type="Pfam" id="PF06165"/>
    </source>
</evidence>
<evidence type="ECO:0000256" key="3">
    <source>
        <dbReference type="SAM" id="Phobius"/>
    </source>
</evidence>
<dbReference type="InterPro" id="IPR019282">
    <property type="entry name" value="Glycoamylase-like_cons_dom"/>
</dbReference>
<evidence type="ECO:0000256" key="1">
    <source>
        <dbReference type="ARBA" id="ARBA00022676"/>
    </source>
</evidence>
<dbReference type="PANTHER" id="PTHR37469">
    <property type="entry name" value="CELLOBIONIC ACID PHOSPHORYLASE-RELATED"/>
    <property type="match status" value="1"/>
</dbReference>
<dbReference type="InterPro" id="IPR052047">
    <property type="entry name" value="GH94_Enzymes"/>
</dbReference>
<dbReference type="Gene3D" id="1.50.10.10">
    <property type="match status" value="1"/>
</dbReference>
<comment type="caution">
    <text evidence="8">The sequence shown here is derived from an EMBL/GenBank/DDBJ whole genome shotgun (WGS) entry which is preliminary data.</text>
</comment>
<dbReference type="Gene3D" id="2.60.420.10">
    <property type="entry name" value="Maltose phosphorylase, domain 3"/>
    <property type="match status" value="1"/>
</dbReference>
<dbReference type="PANTHER" id="PTHR37469:SF2">
    <property type="entry name" value="CELLOBIONIC ACID PHOSPHORYLASE"/>
    <property type="match status" value="1"/>
</dbReference>
<dbReference type="Pfam" id="PF03633">
    <property type="entry name" value="Glyco_hydro_65C"/>
    <property type="match status" value="1"/>
</dbReference>
<feature type="domain" description="Glycosyl hydrolase 94 supersandwich" evidence="5">
    <location>
        <begin position="1505"/>
        <end position="1811"/>
    </location>
</feature>
<feature type="domain" description="Glycoside hydrolase family 65 C-terminal" evidence="4">
    <location>
        <begin position="2768"/>
        <end position="2805"/>
    </location>
</feature>
<feature type="domain" description="Glycoamylase-like" evidence="6">
    <location>
        <begin position="1233"/>
        <end position="1441"/>
    </location>
</feature>
<accession>A0ABW7EYG0</accession>
<keyword evidence="1" id="KW-0328">Glycosyltransferase</keyword>
<evidence type="ECO:0000259" key="7">
    <source>
        <dbReference type="Pfam" id="PF17167"/>
    </source>
</evidence>
<evidence type="ECO:0000313" key="8">
    <source>
        <dbReference type="EMBL" id="MFG6429392.1"/>
    </source>
</evidence>
<dbReference type="SUPFAM" id="SSF48208">
    <property type="entry name" value="Six-hairpin glycosidases"/>
    <property type="match status" value="1"/>
</dbReference>
<keyword evidence="3" id="KW-0472">Membrane</keyword>
<dbReference type="SUPFAM" id="SSF74650">
    <property type="entry name" value="Galactose mutarotase-like"/>
    <property type="match status" value="2"/>
</dbReference>
<feature type="transmembrane region" description="Helical" evidence="3">
    <location>
        <begin position="430"/>
        <end position="453"/>
    </location>
</feature>
<proteinExistence type="predicted"/>
<feature type="domain" description="Glycosyl hydrolase 94 supersandwich" evidence="5">
    <location>
        <begin position="2030"/>
        <end position="2329"/>
    </location>
</feature>
<dbReference type="InterPro" id="IPR033432">
    <property type="entry name" value="GH94_catalytic"/>
</dbReference>
<dbReference type="GO" id="GO:0016787">
    <property type="term" value="F:hydrolase activity"/>
    <property type="evidence" value="ECO:0007669"/>
    <property type="project" value="UniProtKB-KW"/>
</dbReference>
<dbReference type="Pfam" id="PF17167">
    <property type="entry name" value="Glyco_hydro_94"/>
    <property type="match status" value="1"/>
</dbReference>
<keyword evidence="3" id="KW-0812">Transmembrane</keyword>
<dbReference type="Pfam" id="PF10091">
    <property type="entry name" value="Glycoamylase"/>
    <property type="match status" value="1"/>
</dbReference>
<feature type="transmembrane region" description="Helical" evidence="3">
    <location>
        <begin position="873"/>
        <end position="895"/>
    </location>
</feature>
<dbReference type="Proteomes" id="UP001606210">
    <property type="component" value="Unassembled WGS sequence"/>
</dbReference>
<dbReference type="Gene3D" id="1.50.10.140">
    <property type="match status" value="1"/>
</dbReference>
<keyword evidence="9" id="KW-1185">Reference proteome</keyword>
<dbReference type="RefSeq" id="WP_394476803.1">
    <property type="nucleotide sequence ID" value="NZ_JBIGHV010000002.1"/>
</dbReference>
<dbReference type="Pfam" id="PF06165">
    <property type="entry name" value="GH94_b-supersand"/>
    <property type="match status" value="2"/>
</dbReference>